<evidence type="ECO:0000256" key="3">
    <source>
        <dbReference type="ARBA" id="ARBA00023014"/>
    </source>
</evidence>
<dbReference type="InterPro" id="IPR013785">
    <property type="entry name" value="Aldolase_TIM"/>
</dbReference>
<dbReference type="OrthoDB" id="9810782at2"/>
<keyword evidence="1" id="KW-0479">Metal-binding</keyword>
<evidence type="ECO:0000313" key="5">
    <source>
        <dbReference type="EMBL" id="RAI43055.1"/>
    </source>
</evidence>
<dbReference type="InterPro" id="IPR017896">
    <property type="entry name" value="4Fe4S_Fe-S-bd"/>
</dbReference>
<dbReference type="PROSITE" id="PS51379">
    <property type="entry name" value="4FE4S_FER_2"/>
    <property type="match status" value="1"/>
</dbReference>
<organism evidence="5 6">
    <name type="scientific">Rhodoplanes roseus</name>
    <dbReference type="NCBI Taxonomy" id="29409"/>
    <lineage>
        <taxon>Bacteria</taxon>
        <taxon>Pseudomonadati</taxon>
        <taxon>Pseudomonadota</taxon>
        <taxon>Alphaproteobacteria</taxon>
        <taxon>Hyphomicrobiales</taxon>
        <taxon>Nitrobacteraceae</taxon>
        <taxon>Rhodoplanes</taxon>
    </lineage>
</organism>
<proteinExistence type="predicted"/>
<dbReference type="SUPFAM" id="SSF54862">
    <property type="entry name" value="4Fe-4S ferredoxins"/>
    <property type="match status" value="1"/>
</dbReference>
<dbReference type="Proteomes" id="UP000249130">
    <property type="component" value="Unassembled WGS sequence"/>
</dbReference>
<reference evidence="5 6" key="1">
    <citation type="submission" date="2017-07" db="EMBL/GenBank/DDBJ databases">
        <title>Draft Genome Sequences of Select Purple Nonsulfur Bacteria.</title>
        <authorList>
            <person name="Lasarre B."/>
            <person name="Mckinlay J.B."/>
        </authorList>
    </citation>
    <scope>NUCLEOTIDE SEQUENCE [LARGE SCALE GENOMIC DNA]</scope>
    <source>
        <strain evidence="5 6">DSM 5909</strain>
    </source>
</reference>
<name>A0A327KZK9_9BRAD</name>
<evidence type="ECO:0000256" key="1">
    <source>
        <dbReference type="ARBA" id="ARBA00022723"/>
    </source>
</evidence>
<evidence type="ECO:0000256" key="2">
    <source>
        <dbReference type="ARBA" id="ARBA00023004"/>
    </source>
</evidence>
<protein>
    <submittedName>
        <fullName evidence="5">Glutamate synthase</fullName>
    </submittedName>
</protein>
<accession>A0A327KZK9</accession>
<comment type="caution">
    <text evidence="5">The sequence shown here is derived from an EMBL/GenBank/DDBJ whole genome shotgun (WGS) entry which is preliminary data.</text>
</comment>
<dbReference type="GO" id="GO:0051536">
    <property type="term" value="F:iron-sulfur cluster binding"/>
    <property type="evidence" value="ECO:0007669"/>
    <property type="project" value="UniProtKB-KW"/>
</dbReference>
<keyword evidence="6" id="KW-1185">Reference proteome</keyword>
<dbReference type="InterPro" id="IPR017900">
    <property type="entry name" value="4Fe4S_Fe_S_CS"/>
</dbReference>
<gene>
    <name evidence="5" type="ORF">CH341_16295</name>
</gene>
<dbReference type="Gene3D" id="3.20.20.70">
    <property type="entry name" value="Aldolase class I"/>
    <property type="match status" value="1"/>
</dbReference>
<dbReference type="RefSeq" id="WP_111420078.1">
    <property type="nucleotide sequence ID" value="NZ_NPEX01000109.1"/>
</dbReference>
<dbReference type="AlphaFoldDB" id="A0A327KZK9"/>
<feature type="domain" description="4Fe-4S ferredoxin-type" evidence="4">
    <location>
        <begin position="544"/>
        <end position="574"/>
    </location>
</feature>
<dbReference type="GO" id="GO:0046872">
    <property type="term" value="F:metal ion binding"/>
    <property type="evidence" value="ECO:0007669"/>
    <property type="project" value="UniProtKB-KW"/>
</dbReference>
<evidence type="ECO:0000259" key="4">
    <source>
        <dbReference type="PROSITE" id="PS51379"/>
    </source>
</evidence>
<dbReference type="EMBL" id="NPEX01000109">
    <property type="protein sequence ID" value="RAI43055.1"/>
    <property type="molecule type" value="Genomic_DNA"/>
</dbReference>
<keyword evidence="3" id="KW-0411">Iron-sulfur</keyword>
<keyword evidence="2" id="KW-0408">Iron</keyword>
<dbReference type="PROSITE" id="PS00198">
    <property type="entry name" value="4FE4S_FER_1"/>
    <property type="match status" value="2"/>
</dbReference>
<sequence>MVDLVPIPLGVLVTRLFRELAHKRSAFDLPQKFFVQATPGRDVSTTFHGRRVATPFGPAAGPHTQMAQNIVSSWLAGGRVIELKTVQIKDRLELSRPCIDIETVGFNVEWSQELTLEQSLEEYVKAAMLIEMLKAAGVVTGLDETVFDMSVGYDLAGIRSERVRAFMAGMMDASAVVERLRAEIPDEWAQYRDLAFPTRLSDTLTLSTFHGCPPEEIEKIAAFLLEEIGIDVVVKLNPTLLGRDQLTTLLRDKLGYTELSVPDTAFDKDATWAQVTGFVDRLGILAEALGRRFGVKFSNTLVVKNHKSFFSATEKEMYLSGPPLHPIAIALVDRFRAEFGDRFPISFSAGIDEGNFADTVALGLKPVTVCTNFLKPGGYRRGFRFFATLTAKMAAVGAADVDTYVIKAFGRADAALDRLGLARGRLAACRAALADGSDLRVAAGDAFEAWVSAARLENTAAYAAQVAASTRYAAAEHSTAPKKINSNLVLFDCLTCDKCIPVCPNDANFTFAIPPGETAIERLARTRDGWTAEPIGTLTFQKPRQIGTFADACNECGTCDVLCPEDGGPYLVKPLFFGSVAAFEDAPQRDGFVLEKTTAGVLMRGRFAGRAVRLEVPAEGTRVRYTGDGFDLTLDPADPAGTVEGTAEGTVDLGYFRVMEKILAAVTAPQAASFVSAALEQARPPG</sequence>
<dbReference type="SUPFAM" id="SSF51395">
    <property type="entry name" value="FMN-linked oxidoreductases"/>
    <property type="match status" value="1"/>
</dbReference>
<evidence type="ECO:0000313" key="6">
    <source>
        <dbReference type="Proteomes" id="UP000249130"/>
    </source>
</evidence>